<proteinExistence type="inferred from homology"/>
<sequence length="339" mass="34760">MTPEHARAHLNSLAKPPGSLGRLEDLAVRLCVVQQTLCPRATPRRCVLFAADHGVVTEGVSAWSSEVTRLMVSAIVSGGAASSVLAATTGTELRLIDVGVVGPGLPDGPVHRNRKVRAGSRNLALEPSLTVQEFHEAVAVGELEAVEAWRSGIVVVAAGEMGIGNTTAASCLTALLTKSPAEATVGPGAGASEEALARKRQIVADVVARGRPRLADDPETVIASMCGLEIAAIAGFHHRASALGLTVVLDGFVATAAALVADHLWPGVARSMIAAHQSAEPGHAVALAHLGLEPALDTWQMRLGEGTGALLVMPLLDAAAAIVARMATFDQVGIDTDGS</sequence>
<dbReference type="Pfam" id="PF02277">
    <property type="entry name" value="DBI_PRT"/>
    <property type="match status" value="1"/>
</dbReference>
<evidence type="ECO:0000256" key="8">
    <source>
        <dbReference type="ARBA" id="ARBA00047340"/>
    </source>
</evidence>
<evidence type="ECO:0000313" key="10">
    <source>
        <dbReference type="EMBL" id="ADV62979.1"/>
    </source>
</evidence>
<dbReference type="Gene3D" id="1.10.1610.10">
    <property type="match status" value="1"/>
</dbReference>
<dbReference type="FunCoup" id="E8QWS9">
    <property type="interactions" value="90"/>
</dbReference>
<evidence type="ECO:0000256" key="1">
    <source>
        <dbReference type="ARBA" id="ARBA00005049"/>
    </source>
</evidence>
<dbReference type="eggNOG" id="COG2038">
    <property type="taxonomic scope" value="Bacteria"/>
</dbReference>
<dbReference type="PANTHER" id="PTHR43463">
    <property type="entry name" value="NICOTINATE-NUCLEOTIDE--DIMETHYLBENZIMIDAZOLE PHOSPHORIBOSYLTRANSFERASE"/>
    <property type="match status" value="1"/>
</dbReference>
<dbReference type="EMBL" id="CP002353">
    <property type="protein sequence ID" value="ADV62979.1"/>
    <property type="molecule type" value="Genomic_DNA"/>
</dbReference>
<dbReference type="InterPro" id="IPR017846">
    <property type="entry name" value="Nict_dMeBzImd_PRibTrfase_bact"/>
</dbReference>
<accession>E8QWS9</accession>
<evidence type="ECO:0000313" key="11">
    <source>
        <dbReference type="Proteomes" id="UP000008631"/>
    </source>
</evidence>
<keyword evidence="6 10" id="KW-0328">Glycosyltransferase</keyword>
<dbReference type="HOGENOM" id="CLU_002982_0_0_0"/>
<evidence type="ECO:0000256" key="4">
    <source>
        <dbReference type="ARBA" id="ARBA00015486"/>
    </source>
</evidence>
<dbReference type="EC" id="2.4.2.21" evidence="3 9"/>
<evidence type="ECO:0000256" key="5">
    <source>
        <dbReference type="ARBA" id="ARBA00022573"/>
    </source>
</evidence>
<keyword evidence="7 10" id="KW-0808">Transferase</keyword>
<dbReference type="NCBIfam" id="TIGR03160">
    <property type="entry name" value="cobT_DBIPRT"/>
    <property type="match status" value="1"/>
</dbReference>
<gene>
    <name evidence="10" type="ordered locus">Isop_2403</name>
</gene>
<dbReference type="PANTHER" id="PTHR43463:SF1">
    <property type="entry name" value="NICOTINATE-NUCLEOTIDE--DIMETHYLBENZIMIDAZOLE PHOSPHORIBOSYLTRANSFERASE"/>
    <property type="match status" value="1"/>
</dbReference>
<dbReference type="CDD" id="cd02439">
    <property type="entry name" value="DMB-PRT_CobT"/>
    <property type="match status" value="1"/>
</dbReference>
<dbReference type="InParanoid" id="E8QWS9"/>
<dbReference type="STRING" id="575540.Isop_2403"/>
<dbReference type="Gene3D" id="3.40.50.10210">
    <property type="match status" value="1"/>
</dbReference>
<evidence type="ECO:0000256" key="2">
    <source>
        <dbReference type="ARBA" id="ARBA00007110"/>
    </source>
</evidence>
<name>E8QWS9_ISOPI</name>
<dbReference type="Proteomes" id="UP000008631">
    <property type="component" value="Chromosome"/>
</dbReference>
<dbReference type="NCBIfam" id="NF000996">
    <property type="entry name" value="PRK00105.1"/>
    <property type="match status" value="1"/>
</dbReference>
<evidence type="ECO:0000256" key="9">
    <source>
        <dbReference type="NCBIfam" id="TIGR03160"/>
    </source>
</evidence>
<comment type="pathway">
    <text evidence="1">Nucleoside biosynthesis; alpha-ribazole biosynthesis; alpha-ribazole from 5,6-dimethylbenzimidazole: step 1/2.</text>
</comment>
<comment type="similarity">
    <text evidence="2">Belongs to the CobT family.</text>
</comment>
<dbReference type="InterPro" id="IPR036087">
    <property type="entry name" value="Nict_dMeBzImd_PRibTrfase_sf"/>
</dbReference>
<protein>
    <recommendedName>
        <fullName evidence="4 9">Nicotinate-nucleotide--dimethylbenzimidazole phosphoribosyltransferase</fullName>
        <ecNumber evidence="3 9">2.4.2.21</ecNumber>
    </recommendedName>
</protein>
<dbReference type="RefSeq" id="WP_013565267.1">
    <property type="nucleotide sequence ID" value="NC_014962.1"/>
</dbReference>
<keyword evidence="5" id="KW-0169">Cobalamin biosynthesis</keyword>
<evidence type="ECO:0000256" key="3">
    <source>
        <dbReference type="ARBA" id="ARBA00011991"/>
    </source>
</evidence>
<dbReference type="OrthoDB" id="9781491at2"/>
<organism evidence="10 11">
    <name type="scientific">Isosphaera pallida (strain ATCC 43644 / DSM 9630 / IS1B)</name>
    <dbReference type="NCBI Taxonomy" id="575540"/>
    <lineage>
        <taxon>Bacteria</taxon>
        <taxon>Pseudomonadati</taxon>
        <taxon>Planctomycetota</taxon>
        <taxon>Planctomycetia</taxon>
        <taxon>Isosphaerales</taxon>
        <taxon>Isosphaeraceae</taxon>
        <taxon>Isosphaera</taxon>
    </lineage>
</organism>
<dbReference type="KEGG" id="ipa:Isop_2403"/>
<comment type="catalytic activity">
    <reaction evidence="8">
        <text>5,6-dimethylbenzimidazole + nicotinate beta-D-ribonucleotide = alpha-ribazole 5'-phosphate + nicotinate + H(+)</text>
        <dbReference type="Rhea" id="RHEA:11196"/>
        <dbReference type="ChEBI" id="CHEBI:15378"/>
        <dbReference type="ChEBI" id="CHEBI:15890"/>
        <dbReference type="ChEBI" id="CHEBI:32544"/>
        <dbReference type="ChEBI" id="CHEBI:57502"/>
        <dbReference type="ChEBI" id="CHEBI:57918"/>
        <dbReference type="EC" id="2.4.2.21"/>
    </reaction>
</comment>
<keyword evidence="11" id="KW-1185">Reference proteome</keyword>
<evidence type="ECO:0000256" key="6">
    <source>
        <dbReference type="ARBA" id="ARBA00022676"/>
    </source>
</evidence>
<dbReference type="GO" id="GO:0009236">
    <property type="term" value="P:cobalamin biosynthetic process"/>
    <property type="evidence" value="ECO:0007669"/>
    <property type="project" value="UniProtKB-UniRule"/>
</dbReference>
<dbReference type="GO" id="GO:0008939">
    <property type="term" value="F:nicotinate-nucleotide-dimethylbenzimidazole phosphoribosyltransferase activity"/>
    <property type="evidence" value="ECO:0007669"/>
    <property type="project" value="UniProtKB-UniRule"/>
</dbReference>
<dbReference type="InterPro" id="IPR003200">
    <property type="entry name" value="Nict_dMeBzImd_PRibTrfase"/>
</dbReference>
<reference evidence="10 11" key="1">
    <citation type="journal article" date="2011" name="Stand. Genomic Sci.">
        <title>Complete genome sequence of Isosphaera pallida type strain (IS1B).</title>
        <authorList>
            <consortium name="US DOE Joint Genome Institute (JGI-PGF)"/>
            <person name="Goker M."/>
            <person name="Cleland D."/>
            <person name="Saunders E."/>
            <person name="Lapidus A."/>
            <person name="Nolan M."/>
            <person name="Lucas S."/>
            <person name="Hammon N."/>
            <person name="Deshpande S."/>
            <person name="Cheng J.F."/>
            <person name="Tapia R."/>
            <person name="Han C."/>
            <person name="Goodwin L."/>
            <person name="Pitluck S."/>
            <person name="Liolios K."/>
            <person name="Pagani I."/>
            <person name="Ivanova N."/>
            <person name="Mavromatis K."/>
            <person name="Pati A."/>
            <person name="Chen A."/>
            <person name="Palaniappan K."/>
            <person name="Land M."/>
            <person name="Hauser L."/>
            <person name="Chang Y.J."/>
            <person name="Jeffries C.D."/>
            <person name="Detter J.C."/>
            <person name="Beck B."/>
            <person name="Woyke T."/>
            <person name="Bristow J."/>
            <person name="Eisen J.A."/>
            <person name="Markowitz V."/>
            <person name="Hugenholtz P."/>
            <person name="Kyrpides N.C."/>
            <person name="Klenk H.P."/>
        </authorList>
    </citation>
    <scope>NUCLEOTIDE SEQUENCE [LARGE SCALE GENOMIC DNA]</scope>
    <source>
        <strain evidence="11">ATCC 43644 / DSM 9630 / IS1B</strain>
    </source>
</reference>
<dbReference type="UniPathway" id="UPA00061">
    <property type="reaction ID" value="UER00516"/>
</dbReference>
<dbReference type="InterPro" id="IPR023195">
    <property type="entry name" value="Nict_dMeBzImd_PRibTrfase_N"/>
</dbReference>
<dbReference type="SUPFAM" id="SSF52733">
    <property type="entry name" value="Nicotinate mononucleotide:5,6-dimethylbenzimidazole phosphoribosyltransferase (CobT)"/>
    <property type="match status" value="1"/>
</dbReference>
<dbReference type="AlphaFoldDB" id="E8QWS9"/>
<evidence type="ECO:0000256" key="7">
    <source>
        <dbReference type="ARBA" id="ARBA00022679"/>
    </source>
</evidence>